<dbReference type="Gene3D" id="2.60.120.10">
    <property type="entry name" value="Jelly Rolls"/>
    <property type="match status" value="1"/>
</dbReference>
<accession>A0ABY4KBK8</accession>
<organism evidence="6 7">
    <name type="scientific">Flavobacterium azooxidireducens</name>
    <dbReference type="NCBI Taxonomy" id="1871076"/>
    <lineage>
        <taxon>Bacteria</taxon>
        <taxon>Pseudomonadati</taxon>
        <taxon>Bacteroidota</taxon>
        <taxon>Flavobacteriia</taxon>
        <taxon>Flavobacteriales</taxon>
        <taxon>Flavobacteriaceae</taxon>
        <taxon>Flavobacterium</taxon>
    </lineage>
</organism>
<evidence type="ECO:0000259" key="4">
    <source>
        <dbReference type="PROSITE" id="PS50042"/>
    </source>
</evidence>
<evidence type="ECO:0000256" key="2">
    <source>
        <dbReference type="ARBA" id="ARBA00023125"/>
    </source>
</evidence>
<dbReference type="SUPFAM" id="SSF46785">
    <property type="entry name" value="Winged helix' DNA-binding domain"/>
    <property type="match status" value="1"/>
</dbReference>
<dbReference type="SUPFAM" id="SSF51206">
    <property type="entry name" value="cAMP-binding domain-like"/>
    <property type="match status" value="1"/>
</dbReference>
<evidence type="ECO:0000259" key="5">
    <source>
        <dbReference type="PROSITE" id="PS51063"/>
    </source>
</evidence>
<keyword evidence="2" id="KW-0238">DNA-binding</keyword>
<reference evidence="6" key="1">
    <citation type="submission" date="2022-04" db="EMBL/GenBank/DDBJ databases">
        <title>Consumption of N2O by Flavobacterium azooxidireducens sp. nov. isolated from Decomposing Leaf Litter of Phragmites australis (Cav.).</title>
        <authorList>
            <person name="Behrendt U."/>
            <person name="Spanner T."/>
            <person name="Augustin J."/>
            <person name="Horn M.A."/>
            <person name="Kolb S."/>
            <person name="Ulrich A."/>
        </authorList>
    </citation>
    <scope>NUCLEOTIDE SEQUENCE</scope>
    <source>
        <strain evidence="6">IGB 4-14</strain>
    </source>
</reference>
<feature type="domain" description="Cyclic nucleotide-binding" evidence="4">
    <location>
        <begin position="23"/>
        <end position="124"/>
    </location>
</feature>
<feature type="domain" description="HTH crp-type" evidence="5">
    <location>
        <begin position="138"/>
        <end position="205"/>
    </location>
</feature>
<dbReference type="SMART" id="SM00100">
    <property type="entry name" value="cNMP"/>
    <property type="match status" value="1"/>
</dbReference>
<keyword evidence="1" id="KW-0805">Transcription regulation</keyword>
<dbReference type="PROSITE" id="PS51063">
    <property type="entry name" value="HTH_CRP_2"/>
    <property type="match status" value="1"/>
</dbReference>
<dbReference type="PROSITE" id="PS50042">
    <property type="entry name" value="CNMP_BINDING_3"/>
    <property type="match status" value="1"/>
</dbReference>
<protein>
    <submittedName>
        <fullName evidence="6">Crp/Fnr family transcriptional regulator</fullName>
    </submittedName>
</protein>
<gene>
    <name evidence="6" type="ORF">M0M57_11165</name>
</gene>
<dbReference type="PANTHER" id="PTHR24567">
    <property type="entry name" value="CRP FAMILY TRANSCRIPTIONAL REGULATORY PROTEIN"/>
    <property type="match status" value="1"/>
</dbReference>
<dbReference type="CDD" id="cd00038">
    <property type="entry name" value="CAP_ED"/>
    <property type="match status" value="1"/>
</dbReference>
<dbReference type="InterPro" id="IPR018490">
    <property type="entry name" value="cNMP-bd_dom_sf"/>
</dbReference>
<evidence type="ECO:0000256" key="3">
    <source>
        <dbReference type="ARBA" id="ARBA00023163"/>
    </source>
</evidence>
<dbReference type="InterPro" id="IPR036390">
    <property type="entry name" value="WH_DNA-bd_sf"/>
</dbReference>
<dbReference type="PANTHER" id="PTHR24567:SF28">
    <property type="entry name" value="LISTERIOLYSIN REGULATORY PROTEIN"/>
    <property type="match status" value="1"/>
</dbReference>
<keyword evidence="3" id="KW-0804">Transcription</keyword>
<dbReference type="InterPro" id="IPR036388">
    <property type="entry name" value="WH-like_DNA-bd_sf"/>
</dbReference>
<dbReference type="InterPro" id="IPR014710">
    <property type="entry name" value="RmlC-like_jellyroll"/>
</dbReference>
<name>A0ABY4KBK8_9FLAO</name>
<dbReference type="InterPro" id="IPR050397">
    <property type="entry name" value="Env_Response_Regulators"/>
</dbReference>
<dbReference type="RefSeq" id="WP_248433109.1">
    <property type="nucleotide sequence ID" value="NZ_CP096205.1"/>
</dbReference>
<evidence type="ECO:0000313" key="6">
    <source>
        <dbReference type="EMBL" id="UPQ78182.1"/>
    </source>
</evidence>
<sequence>MSLIKIAMQVDIDLLFTWGAIAKKYKKNDVIFYEDDLALFYYQIIEGSVRMYNSNDEGKEFTQGVFCEGNSFGEPPLFINEVYPTTAIASQDSIIIKLSKEKLMKILEDYPSVKLSFLELMAKRIYDKTVSSKQIINQKPEHRIKSFLENYKKQNQLCCSEKQLIPYTRQEIADFTGLRVETVIRTLSEMNKTKKVNIDKHKLYF</sequence>
<dbReference type="Proteomes" id="UP000830583">
    <property type="component" value="Chromosome"/>
</dbReference>
<dbReference type="InterPro" id="IPR000595">
    <property type="entry name" value="cNMP-bd_dom"/>
</dbReference>
<dbReference type="EMBL" id="CP096205">
    <property type="protein sequence ID" value="UPQ78182.1"/>
    <property type="molecule type" value="Genomic_DNA"/>
</dbReference>
<dbReference type="PRINTS" id="PR00034">
    <property type="entry name" value="HTHCRP"/>
</dbReference>
<evidence type="ECO:0000256" key="1">
    <source>
        <dbReference type="ARBA" id="ARBA00023015"/>
    </source>
</evidence>
<dbReference type="InterPro" id="IPR012318">
    <property type="entry name" value="HTH_CRP"/>
</dbReference>
<evidence type="ECO:0000313" key="7">
    <source>
        <dbReference type="Proteomes" id="UP000830583"/>
    </source>
</evidence>
<dbReference type="Pfam" id="PF13545">
    <property type="entry name" value="HTH_Crp_2"/>
    <property type="match status" value="1"/>
</dbReference>
<keyword evidence="7" id="KW-1185">Reference proteome</keyword>
<dbReference type="Pfam" id="PF00027">
    <property type="entry name" value="cNMP_binding"/>
    <property type="match status" value="1"/>
</dbReference>
<dbReference type="Gene3D" id="1.10.10.10">
    <property type="entry name" value="Winged helix-like DNA-binding domain superfamily/Winged helix DNA-binding domain"/>
    <property type="match status" value="1"/>
</dbReference>
<proteinExistence type="predicted"/>